<dbReference type="PROSITE" id="PS00373">
    <property type="entry name" value="GART"/>
    <property type="match status" value="1"/>
</dbReference>
<reference evidence="7 8" key="1">
    <citation type="journal article" date="2016" name="Nat. Commun.">
        <title>Thousands of microbial genomes shed light on interconnected biogeochemical processes in an aquifer system.</title>
        <authorList>
            <person name="Anantharaman K."/>
            <person name="Brown C.T."/>
            <person name="Hug L.A."/>
            <person name="Sharon I."/>
            <person name="Castelle C.J."/>
            <person name="Probst A.J."/>
            <person name="Thomas B.C."/>
            <person name="Singh A."/>
            <person name="Wilkins M.J."/>
            <person name="Karaoz U."/>
            <person name="Brodie E.L."/>
            <person name="Williams K.H."/>
            <person name="Hubbard S.S."/>
            <person name="Banfield J.F."/>
        </authorList>
    </citation>
    <scope>NUCLEOTIDE SEQUENCE [LARGE SCALE GENOMIC DNA]</scope>
</reference>
<evidence type="ECO:0000256" key="1">
    <source>
        <dbReference type="ARBA" id="ARBA00010699"/>
    </source>
</evidence>
<gene>
    <name evidence="7" type="ORF">A3H16_03035</name>
</gene>
<evidence type="ECO:0000256" key="3">
    <source>
        <dbReference type="ARBA" id="ARBA00022679"/>
    </source>
</evidence>
<dbReference type="InterPro" id="IPR011034">
    <property type="entry name" value="Formyl_transferase-like_C_sf"/>
</dbReference>
<dbReference type="SUPFAM" id="SSF53328">
    <property type="entry name" value="Formyltransferase"/>
    <property type="match status" value="1"/>
</dbReference>
<organism evidence="7 8">
    <name type="scientific">Candidatus Kaiserbacteria bacterium RIFCSPLOWO2_12_FULL_53_8</name>
    <dbReference type="NCBI Taxonomy" id="1798529"/>
    <lineage>
        <taxon>Bacteria</taxon>
        <taxon>Candidatus Kaiseribacteriota</taxon>
    </lineage>
</organism>
<evidence type="ECO:0000259" key="6">
    <source>
        <dbReference type="Pfam" id="PF02911"/>
    </source>
</evidence>
<dbReference type="EMBL" id="MFMQ01000072">
    <property type="protein sequence ID" value="OGG91051.1"/>
    <property type="molecule type" value="Genomic_DNA"/>
</dbReference>
<dbReference type="AlphaFoldDB" id="A0A1F6FYW7"/>
<dbReference type="Pfam" id="PF00551">
    <property type="entry name" value="Formyl_trans_N"/>
    <property type="match status" value="1"/>
</dbReference>
<comment type="similarity">
    <text evidence="1">Belongs to the Fmt family.</text>
</comment>
<dbReference type="InterPro" id="IPR041711">
    <property type="entry name" value="Met-tRNA-FMT_N"/>
</dbReference>
<feature type="domain" description="Formyl transferase N-terminal" evidence="5">
    <location>
        <begin position="5"/>
        <end position="162"/>
    </location>
</feature>
<dbReference type="InterPro" id="IPR005793">
    <property type="entry name" value="Formyl_trans_C"/>
</dbReference>
<dbReference type="CDD" id="cd08646">
    <property type="entry name" value="FMT_core_Met-tRNA-FMT_N"/>
    <property type="match status" value="1"/>
</dbReference>
<dbReference type="SUPFAM" id="SSF50486">
    <property type="entry name" value="FMT C-terminal domain-like"/>
    <property type="match status" value="1"/>
</dbReference>
<evidence type="ECO:0000256" key="4">
    <source>
        <dbReference type="ARBA" id="ARBA00022917"/>
    </source>
</evidence>
<evidence type="ECO:0000313" key="7">
    <source>
        <dbReference type="EMBL" id="OGG91051.1"/>
    </source>
</evidence>
<dbReference type="Proteomes" id="UP000178601">
    <property type="component" value="Unassembled WGS sequence"/>
</dbReference>
<name>A0A1F6FYW7_9BACT</name>
<dbReference type="Gene3D" id="3.40.50.12230">
    <property type="match status" value="1"/>
</dbReference>
<dbReference type="InterPro" id="IPR044135">
    <property type="entry name" value="Met-tRNA-FMT_C"/>
</dbReference>
<comment type="caution">
    <text evidence="7">The sequence shown here is derived from an EMBL/GenBank/DDBJ whole genome shotgun (WGS) entry which is preliminary data.</text>
</comment>
<sequence>MKSKSIVFFGTPAFATAVLDELAAAGLAPALIVTAPDAPKSRKLILTPPEAKVWAKQHDIPTLQPHSLGDHAEIAPLINSEWDLFIVAAYGKKLTADILALPKYGTLNVHPSLLPKLRGASPVRSAILADMRETGVSLMLMDAQLDHGPIIAQARVELEEKEWPPRATMFEQLLAHAGGQLLTETIPLWLAGKITPEEQDHSTATSSRKITKEDGKLDLLDDAYQNLLKIRAYDGWPSTYFMHTKNGKNIRVKITDAKLAPDGTLELLRVIPEGKKEMSYKDFLRGG</sequence>
<dbReference type="CDD" id="cd08704">
    <property type="entry name" value="Met_tRNA_FMT_C"/>
    <property type="match status" value="1"/>
</dbReference>
<dbReference type="Pfam" id="PF02911">
    <property type="entry name" value="Formyl_trans_C"/>
    <property type="match status" value="1"/>
</dbReference>
<dbReference type="InterPro" id="IPR036477">
    <property type="entry name" value="Formyl_transf_N_sf"/>
</dbReference>
<dbReference type="PANTHER" id="PTHR11138:SF5">
    <property type="entry name" value="METHIONYL-TRNA FORMYLTRANSFERASE, MITOCHONDRIAL"/>
    <property type="match status" value="1"/>
</dbReference>
<evidence type="ECO:0000313" key="8">
    <source>
        <dbReference type="Proteomes" id="UP000178601"/>
    </source>
</evidence>
<protein>
    <recommendedName>
        <fullName evidence="2">methionyl-tRNA formyltransferase</fullName>
        <ecNumber evidence="2">2.1.2.9</ecNumber>
    </recommendedName>
</protein>
<dbReference type="EC" id="2.1.2.9" evidence="2"/>
<dbReference type="GO" id="GO:0005829">
    <property type="term" value="C:cytosol"/>
    <property type="evidence" value="ECO:0007669"/>
    <property type="project" value="TreeGrafter"/>
</dbReference>
<dbReference type="InterPro" id="IPR001555">
    <property type="entry name" value="GART_AS"/>
</dbReference>
<dbReference type="InterPro" id="IPR002376">
    <property type="entry name" value="Formyl_transf_N"/>
</dbReference>
<proteinExistence type="inferred from homology"/>
<keyword evidence="4" id="KW-0648">Protein biosynthesis</keyword>
<accession>A0A1F6FYW7</accession>
<evidence type="ECO:0000259" key="5">
    <source>
        <dbReference type="Pfam" id="PF00551"/>
    </source>
</evidence>
<feature type="domain" description="Formyl transferase C-terminal" evidence="6">
    <location>
        <begin position="209"/>
        <end position="259"/>
    </location>
</feature>
<dbReference type="PANTHER" id="PTHR11138">
    <property type="entry name" value="METHIONYL-TRNA FORMYLTRANSFERASE"/>
    <property type="match status" value="1"/>
</dbReference>
<dbReference type="GO" id="GO:0004479">
    <property type="term" value="F:methionyl-tRNA formyltransferase activity"/>
    <property type="evidence" value="ECO:0007669"/>
    <property type="project" value="UniProtKB-EC"/>
</dbReference>
<evidence type="ECO:0000256" key="2">
    <source>
        <dbReference type="ARBA" id="ARBA00012261"/>
    </source>
</evidence>
<keyword evidence="3" id="KW-0808">Transferase</keyword>